<gene>
    <name evidence="1" type="ORF">BJ964_008189</name>
</gene>
<dbReference type="Gene3D" id="1.25.40.10">
    <property type="entry name" value="Tetratricopeptide repeat domain"/>
    <property type="match status" value="3"/>
</dbReference>
<proteinExistence type="predicted"/>
<dbReference type="AlphaFoldDB" id="A0A7W7HNY0"/>
<dbReference type="EMBL" id="JACHNC010000001">
    <property type="protein sequence ID" value="MBB4754028.1"/>
    <property type="molecule type" value="Genomic_DNA"/>
</dbReference>
<reference evidence="1 2" key="1">
    <citation type="submission" date="2020-08" db="EMBL/GenBank/DDBJ databases">
        <title>Sequencing the genomes of 1000 actinobacteria strains.</title>
        <authorList>
            <person name="Klenk H.-P."/>
        </authorList>
    </citation>
    <scope>NUCLEOTIDE SEQUENCE [LARGE SCALE GENOMIC DNA]</scope>
    <source>
        <strain evidence="1 2">DSM 43150</strain>
    </source>
</reference>
<protein>
    <submittedName>
        <fullName evidence="1">Tetratricopeptide (TPR) repeat protein</fullName>
    </submittedName>
</protein>
<name>A0A7W7HNY0_9ACTN</name>
<dbReference type="PANTHER" id="PTHR19959">
    <property type="entry name" value="KINESIN LIGHT CHAIN"/>
    <property type="match status" value="1"/>
</dbReference>
<dbReference type="Pfam" id="PF13374">
    <property type="entry name" value="TPR_10"/>
    <property type="match status" value="3"/>
</dbReference>
<dbReference type="InterPro" id="IPR011990">
    <property type="entry name" value="TPR-like_helical_dom_sf"/>
</dbReference>
<dbReference type="Pfam" id="PF13424">
    <property type="entry name" value="TPR_12"/>
    <property type="match status" value="1"/>
</dbReference>
<dbReference type="SMART" id="SM00028">
    <property type="entry name" value="TPR"/>
    <property type="match status" value="7"/>
</dbReference>
<dbReference type="PANTHER" id="PTHR19959:SF119">
    <property type="entry name" value="FUNGAL LIPASE-LIKE DOMAIN-CONTAINING PROTEIN"/>
    <property type="match status" value="1"/>
</dbReference>
<comment type="caution">
    <text evidence="1">The sequence shown here is derived from an EMBL/GenBank/DDBJ whole genome shotgun (WGS) entry which is preliminary data.</text>
</comment>
<accession>A0A7W7HNY0</accession>
<dbReference type="InterPro" id="IPR019734">
    <property type="entry name" value="TPR_rpt"/>
</dbReference>
<dbReference type="Proteomes" id="UP000590511">
    <property type="component" value="Unassembled WGS sequence"/>
</dbReference>
<organism evidence="1 2">
    <name type="scientific">Actinoplanes lobatus</name>
    <dbReference type="NCBI Taxonomy" id="113568"/>
    <lineage>
        <taxon>Bacteria</taxon>
        <taxon>Bacillati</taxon>
        <taxon>Actinomycetota</taxon>
        <taxon>Actinomycetes</taxon>
        <taxon>Micromonosporales</taxon>
        <taxon>Micromonosporaceae</taxon>
        <taxon>Actinoplanes</taxon>
    </lineage>
</organism>
<evidence type="ECO:0000313" key="2">
    <source>
        <dbReference type="Proteomes" id="UP000590511"/>
    </source>
</evidence>
<dbReference type="SUPFAM" id="SSF48452">
    <property type="entry name" value="TPR-like"/>
    <property type="match status" value="3"/>
</dbReference>
<evidence type="ECO:0000313" key="1">
    <source>
        <dbReference type="EMBL" id="MBB4754028.1"/>
    </source>
</evidence>
<sequence>MLRRWRPRPSGQVVTGSVVFGDVVQITDVGGDVTVNPSPRPYRVAPAIVEAAELTADRARAQPSRLLLARHQVVPFTGRTRTLDELGTWITGPDPVAARLIHAAGGQGKTRLAAEVTKQCATSGWTVWAVTHTATPVPGSRVDLPSGALLAVVDYADRWPVSALQALLTQLRQLHARAGTTVRVLLLSRSSGYWWQAVAKQAESDGVETSSAALPALAADSDDDRLALFTTAAAHFGKALHPAYPGPWPAPDLTAPGFAQVLAVHMAALAAVDAHRHGSDPPAHPHAVSAYLLGREQAHWQELHARRENPLTTAPTAMQRTAYVAVLAGSLPRPDARQALIQVALAGDPPTADQLIDDHKICYPPADRRTVLEPLLPDRLAEDFLALSTPGHDLDDDLALLTDDWTLTAPGALLEGGDPTGWIIGMINTLVEAAHRWPHIADDVLYPLIRRHPELITSTGGATLARLVSIPEIDVSVLEALEPHLPLERHADFDLAAASISSHLTRHRLAHASDPSICAALHAEHSWRLDNAGRHDEALAAAEQATAGYLDLAAENPAEHAADLGGSLVNLSNQMARLSRLTEALTAAEEGVSIFRGLASDDPGTHLPDLAASLIGLGNRLTEVGRLDGALAATEEAVAVCRRLADDDPDTYLSDLAMSMNNLGNRLSRLGRSAEAVSPAETATALCRELATIAPATHLPDLALCLTNLGNTLFALGNRERAVSASGEAAEIYRRLADNNPGVYLEQLALSLNNLGAHLAAQGRSDEAVAAAEEALAIRRRLADLRPGSHLPGLAASLANLGLFVSRLGDHERAITLVEESNAIQRRLAESHPAVHLQALAVSLSNLSVQYLETDRVAESLAAAQEAAAIHRDLVTANPVPHLSDLAQSLCNLSNSQVRIGLRRQALATAREATTISRRLATDDPGAHLPLLTTSLHILGQRLSHQGDWPMALAVADEATDIIRGLARQNPEAHLADLAKSLMTYADLCTMAQRNLRQALSCAIESLRIYKLLMARTPDEFEALSFRAGLVFANVLAKLGEDGKAAIVRTRLRQIAGFTENG</sequence>
<dbReference type="RefSeq" id="WP_188125652.1">
    <property type="nucleotide sequence ID" value="NZ_BOMP01000055.1"/>
</dbReference>